<gene>
    <name evidence="1" type="ORF">F0A17_02250</name>
</gene>
<evidence type="ECO:0000313" key="1">
    <source>
        <dbReference type="EMBL" id="KAA0014765.1"/>
    </source>
</evidence>
<dbReference type="Proteomes" id="UP000486760">
    <property type="component" value="Unassembled WGS sequence"/>
</dbReference>
<keyword evidence="2" id="KW-1185">Reference proteome</keyword>
<protein>
    <submittedName>
        <fullName evidence="1">Peptidase S1</fullName>
    </submittedName>
</protein>
<dbReference type="AlphaFoldDB" id="A0A7V7KIF6"/>
<comment type="caution">
    <text evidence="1">The sequence shown here is derived from an EMBL/GenBank/DDBJ whole genome shotgun (WGS) entry which is preliminary data.</text>
</comment>
<proteinExistence type="predicted"/>
<evidence type="ECO:0000313" key="2">
    <source>
        <dbReference type="Proteomes" id="UP000486760"/>
    </source>
</evidence>
<accession>A0A7V7KIF6</accession>
<reference evidence="1 2" key="1">
    <citation type="submission" date="2019-08" db="EMBL/GenBank/DDBJ databases">
        <title>Bioinformatics analysis of the strain L3 and L5.</title>
        <authorList>
            <person name="Li X."/>
        </authorList>
    </citation>
    <scope>NUCLEOTIDE SEQUENCE [LARGE SCALE GENOMIC DNA]</scope>
    <source>
        <strain evidence="1 2">L5</strain>
    </source>
</reference>
<name>A0A7V7KIF6_9GAMM</name>
<organism evidence="1 2">
    <name type="scientific">Billgrantia pellis</name>
    <dbReference type="NCBI Taxonomy" id="2606936"/>
    <lineage>
        <taxon>Bacteria</taxon>
        <taxon>Pseudomonadati</taxon>
        <taxon>Pseudomonadota</taxon>
        <taxon>Gammaproteobacteria</taxon>
        <taxon>Oceanospirillales</taxon>
        <taxon>Halomonadaceae</taxon>
        <taxon>Billgrantia</taxon>
    </lineage>
</organism>
<sequence length="151" mass="16254">MCCTLTLATTHTQAQQPDWSGDPSYGSVHLQAGFTPDPWTQNLQAGGSNQVSAKLGPNCTGYIMASAPDVDLHYTAGSMPLYFAVQSASDTTLVINAPDGRWYCNDDFNGLDPVVMFQHPASGMYNVWVGVHGSPQMQSATLKITELNPTR</sequence>
<dbReference type="EMBL" id="VTPY01000001">
    <property type="protein sequence ID" value="KAA0014765.1"/>
    <property type="molecule type" value="Genomic_DNA"/>
</dbReference>